<sequence>MWAQQQRGIHVDQAELLCKDGCGYYGNPAWQGYCSKCWRERTRKSQGNRQENGVHSNNSTFGSEGGSSLTFSKFEEKKNNEKGRRVNTMRRLLWGTPSPPKRPGESSEGQEALKAYQSLEPGDFTSFLKLLRKPSSQRLQSRCTAFLNTMEAYHVMADPAVCLLLTRLSAVVQENAELVIRLWLWGSRKAVSYGKMQTTPLEGLNRACAHRKGREGN</sequence>
<organism evidence="6 7">
    <name type="scientific">Albula glossodonta</name>
    <name type="common">roundjaw bonefish</name>
    <dbReference type="NCBI Taxonomy" id="121402"/>
    <lineage>
        <taxon>Eukaryota</taxon>
        <taxon>Metazoa</taxon>
        <taxon>Chordata</taxon>
        <taxon>Craniata</taxon>
        <taxon>Vertebrata</taxon>
        <taxon>Euteleostomi</taxon>
        <taxon>Actinopterygii</taxon>
        <taxon>Neopterygii</taxon>
        <taxon>Teleostei</taxon>
        <taxon>Albuliformes</taxon>
        <taxon>Albulidae</taxon>
        <taxon>Albula</taxon>
    </lineage>
</organism>
<name>A0A8T2MUJ3_9TELE</name>
<keyword evidence="3" id="KW-0862">Zinc</keyword>
<dbReference type="SMART" id="SM00259">
    <property type="entry name" value="ZnF_A20"/>
    <property type="match status" value="1"/>
</dbReference>
<evidence type="ECO:0000256" key="2">
    <source>
        <dbReference type="ARBA" id="ARBA00022771"/>
    </source>
</evidence>
<dbReference type="GO" id="GO:0016192">
    <property type="term" value="P:vesicle-mediated transport"/>
    <property type="evidence" value="ECO:0007669"/>
    <property type="project" value="InterPro"/>
</dbReference>
<reference evidence="6" key="1">
    <citation type="thesis" date="2021" institute="BYU ScholarsArchive" country="Provo, UT, USA">
        <title>Applications of and Algorithms for Genome Assembly and Genomic Analyses with an Emphasis on Marine Teleosts.</title>
        <authorList>
            <person name="Pickett B.D."/>
        </authorList>
    </citation>
    <scope>NUCLEOTIDE SEQUENCE</scope>
    <source>
        <strain evidence="6">HI-2016</strain>
    </source>
</reference>
<proteinExistence type="predicted"/>
<feature type="compositionally biased region" description="Basic and acidic residues" evidence="4">
    <location>
        <begin position="73"/>
        <end position="84"/>
    </location>
</feature>
<dbReference type="InterPro" id="IPR002653">
    <property type="entry name" value="Znf_A20"/>
</dbReference>
<evidence type="ECO:0000256" key="3">
    <source>
        <dbReference type="ARBA" id="ARBA00022833"/>
    </source>
</evidence>
<dbReference type="InterPro" id="IPR045046">
    <property type="entry name" value="Vps9-like"/>
</dbReference>
<dbReference type="OrthoDB" id="428577at2759"/>
<dbReference type="GO" id="GO:0030139">
    <property type="term" value="C:endocytic vesicle"/>
    <property type="evidence" value="ECO:0007669"/>
    <property type="project" value="TreeGrafter"/>
</dbReference>
<dbReference type="AlphaFoldDB" id="A0A8T2MUJ3"/>
<keyword evidence="7" id="KW-1185">Reference proteome</keyword>
<protein>
    <recommendedName>
        <fullName evidence="5">A20-type domain-containing protein</fullName>
    </recommendedName>
</protein>
<keyword evidence="2" id="KW-0863">Zinc-finger</keyword>
<feature type="domain" description="A20-type" evidence="5">
    <location>
        <begin position="12"/>
        <end position="46"/>
    </location>
</feature>
<dbReference type="Gene3D" id="1.20.5.4770">
    <property type="match status" value="1"/>
</dbReference>
<dbReference type="PANTHER" id="PTHR23101:SF103">
    <property type="entry name" value="RAB5 GDP_GTP EXCHANGE FACTOR"/>
    <property type="match status" value="1"/>
</dbReference>
<dbReference type="GO" id="GO:0008270">
    <property type="term" value="F:zinc ion binding"/>
    <property type="evidence" value="ECO:0007669"/>
    <property type="project" value="UniProtKB-KW"/>
</dbReference>
<evidence type="ECO:0000259" key="5">
    <source>
        <dbReference type="PROSITE" id="PS51036"/>
    </source>
</evidence>
<dbReference type="GO" id="GO:0003677">
    <property type="term" value="F:DNA binding"/>
    <property type="evidence" value="ECO:0007669"/>
    <property type="project" value="InterPro"/>
</dbReference>
<dbReference type="Pfam" id="PF01754">
    <property type="entry name" value="zf-A20"/>
    <property type="match status" value="1"/>
</dbReference>
<feature type="compositionally biased region" description="Polar residues" evidence="4">
    <location>
        <begin position="47"/>
        <end position="71"/>
    </location>
</feature>
<dbReference type="GO" id="GO:0005829">
    <property type="term" value="C:cytosol"/>
    <property type="evidence" value="ECO:0007669"/>
    <property type="project" value="TreeGrafter"/>
</dbReference>
<dbReference type="PROSITE" id="PS51036">
    <property type="entry name" value="ZF_A20"/>
    <property type="match status" value="1"/>
</dbReference>
<dbReference type="Proteomes" id="UP000824540">
    <property type="component" value="Unassembled WGS sequence"/>
</dbReference>
<evidence type="ECO:0000313" key="7">
    <source>
        <dbReference type="Proteomes" id="UP000824540"/>
    </source>
</evidence>
<dbReference type="PANTHER" id="PTHR23101">
    <property type="entry name" value="RAB GDP/GTP EXCHANGE FACTOR"/>
    <property type="match status" value="1"/>
</dbReference>
<evidence type="ECO:0000256" key="1">
    <source>
        <dbReference type="ARBA" id="ARBA00022723"/>
    </source>
</evidence>
<evidence type="ECO:0000256" key="4">
    <source>
        <dbReference type="SAM" id="MobiDB-lite"/>
    </source>
</evidence>
<dbReference type="SUPFAM" id="SSF57716">
    <property type="entry name" value="Glucocorticoid receptor-like (DNA-binding domain)"/>
    <property type="match status" value="1"/>
</dbReference>
<comment type="caution">
    <text evidence="6">The sequence shown here is derived from an EMBL/GenBank/DDBJ whole genome shotgun (WGS) entry which is preliminary data.</text>
</comment>
<evidence type="ECO:0000313" key="6">
    <source>
        <dbReference type="EMBL" id="KAG9331714.1"/>
    </source>
</evidence>
<keyword evidence="1" id="KW-0479">Metal-binding</keyword>
<accession>A0A8T2MUJ3</accession>
<gene>
    <name evidence="6" type="ORF">JZ751_018369</name>
</gene>
<dbReference type="EMBL" id="JAFBMS010000301">
    <property type="protein sequence ID" value="KAG9331714.1"/>
    <property type="molecule type" value="Genomic_DNA"/>
</dbReference>
<dbReference type="GO" id="GO:0005085">
    <property type="term" value="F:guanyl-nucleotide exchange factor activity"/>
    <property type="evidence" value="ECO:0007669"/>
    <property type="project" value="InterPro"/>
</dbReference>
<feature type="region of interest" description="Disordered" evidence="4">
    <location>
        <begin position="45"/>
        <end position="112"/>
    </location>
</feature>
<dbReference type="GO" id="GO:0031267">
    <property type="term" value="F:small GTPase binding"/>
    <property type="evidence" value="ECO:0007669"/>
    <property type="project" value="TreeGrafter"/>
</dbReference>